<evidence type="ECO:0000313" key="2">
    <source>
        <dbReference type="Proteomes" id="UP000029228"/>
    </source>
</evidence>
<keyword evidence="2" id="KW-1185">Reference proteome</keyword>
<dbReference type="EMBL" id="BBMR01000010">
    <property type="protein sequence ID" value="GAL21926.1"/>
    <property type="molecule type" value="Genomic_DNA"/>
</dbReference>
<comment type="caution">
    <text evidence="1">The sequence shown here is derived from an EMBL/GenBank/DDBJ whole genome shotgun (WGS) entry which is preliminary data.</text>
</comment>
<organism evidence="1 2">
    <name type="scientific">Vibrio maritimus</name>
    <dbReference type="NCBI Taxonomy" id="990268"/>
    <lineage>
        <taxon>Bacteria</taxon>
        <taxon>Pseudomonadati</taxon>
        <taxon>Pseudomonadota</taxon>
        <taxon>Gammaproteobacteria</taxon>
        <taxon>Vibrionales</taxon>
        <taxon>Vibrionaceae</taxon>
        <taxon>Vibrio</taxon>
    </lineage>
</organism>
<dbReference type="AlphaFoldDB" id="A0A090S305"/>
<name>A0A090S305_9VIBR</name>
<protein>
    <submittedName>
        <fullName evidence="1">Uncharacterized protein</fullName>
    </submittedName>
</protein>
<gene>
    <name evidence="1" type="ORF">JCM19235_1752</name>
</gene>
<proteinExistence type="predicted"/>
<evidence type="ECO:0000313" key="1">
    <source>
        <dbReference type="EMBL" id="GAL21926.1"/>
    </source>
</evidence>
<dbReference type="STRING" id="990268.JCM19235_1752"/>
<reference evidence="1 2" key="1">
    <citation type="submission" date="2014-09" db="EMBL/GenBank/DDBJ databases">
        <title>Vibrio maritimus JCM 19235. (C45) whole genome shotgun sequence.</title>
        <authorList>
            <person name="Sawabe T."/>
            <person name="Meirelles P."/>
            <person name="Nakanishi M."/>
            <person name="Sayaka M."/>
            <person name="Hattori M."/>
            <person name="Ohkuma M."/>
        </authorList>
    </citation>
    <scope>NUCLEOTIDE SEQUENCE [LARGE SCALE GENOMIC DNA]</scope>
    <source>
        <strain evidence="2">JCM19235</strain>
    </source>
</reference>
<accession>A0A090S305</accession>
<sequence length="47" mass="5355">MTFPQLKFAISRQYGCKATVTVLKTSIRDRNMVNLLAISPKHVDSFK</sequence>
<dbReference type="Proteomes" id="UP000029228">
    <property type="component" value="Unassembled WGS sequence"/>
</dbReference>